<dbReference type="FunCoup" id="I3MND1">
    <property type="interactions" value="2900"/>
</dbReference>
<feature type="domain" description="PBZ-type" evidence="23">
    <location>
        <begin position="430"/>
        <end position="452"/>
    </location>
</feature>
<dbReference type="PANTHER" id="PTHR21315">
    <property type="entry name" value="APRATAXIN AND PNK-LIKE FACTOR-RELATED"/>
    <property type="match status" value="1"/>
</dbReference>
<comment type="similarity">
    <text evidence="18">Belongs to the APLF family.</text>
</comment>
<evidence type="ECO:0000256" key="15">
    <source>
        <dbReference type="ARBA" id="ARBA00023054"/>
    </source>
</evidence>
<accession>I3MND1</accession>
<proteinExistence type="inferred from homology"/>
<dbReference type="GO" id="GO:0140713">
    <property type="term" value="F:histone chaperone activity"/>
    <property type="evidence" value="ECO:0007669"/>
    <property type="project" value="Ensembl"/>
</dbReference>
<keyword evidence="26" id="KW-1185">Reference proteome</keyword>
<dbReference type="GO" id="GO:0007566">
    <property type="term" value="P:embryo implantation"/>
    <property type="evidence" value="ECO:0007669"/>
    <property type="project" value="Ensembl"/>
</dbReference>
<dbReference type="GO" id="GO:0160002">
    <property type="term" value="F:ADP-D-ribose modification-dependent protein binding"/>
    <property type="evidence" value="ECO:0007669"/>
    <property type="project" value="Ensembl"/>
</dbReference>
<keyword evidence="17" id="KW-0539">Nucleus</keyword>
<evidence type="ECO:0000256" key="12">
    <source>
        <dbReference type="ARBA" id="ARBA00022771"/>
    </source>
</evidence>
<evidence type="ECO:0000256" key="20">
    <source>
        <dbReference type="ARBA" id="ARBA00071713"/>
    </source>
</evidence>
<keyword evidence="4" id="KW-0158">Chromosome</keyword>
<dbReference type="Pfam" id="PF17913">
    <property type="entry name" value="FHA_2"/>
    <property type="match status" value="1"/>
</dbReference>
<keyword evidence="9" id="KW-0547">Nucleotide-binding</keyword>
<dbReference type="EMBL" id="AGTP01023877">
    <property type="status" value="NOT_ANNOTATED_CDS"/>
    <property type="molecule type" value="Genomic_DNA"/>
</dbReference>
<feature type="compositionally biased region" description="Polar residues" evidence="22">
    <location>
        <begin position="150"/>
        <end position="172"/>
    </location>
</feature>
<dbReference type="GO" id="GO:0035861">
    <property type="term" value="C:site of double-strand break"/>
    <property type="evidence" value="ECO:0007669"/>
    <property type="project" value="Ensembl"/>
</dbReference>
<reference evidence="26" key="1">
    <citation type="submission" date="2011-11" db="EMBL/GenBank/DDBJ databases">
        <title>The Draft Genome of Spermophilus tridecemlineatus.</title>
        <authorList>
            <consortium name="The Broad Institute Genome Assembly &amp; Analysis Group"/>
            <consortium name="Computational R&amp;D Group"/>
            <consortium name="and Sequencing Platform"/>
            <person name="Di Palma F."/>
            <person name="Alfoldi J."/>
            <person name="Johnson J."/>
            <person name="Berlin A."/>
            <person name="Gnerre S."/>
            <person name="Jaffe D."/>
            <person name="MacCallum I."/>
            <person name="Young S."/>
            <person name="Walker B.J."/>
            <person name="Lindblad-Toh K."/>
        </authorList>
    </citation>
    <scope>NUCLEOTIDE SEQUENCE [LARGE SCALE GENOMIC DNA]</scope>
</reference>
<dbReference type="PANTHER" id="PTHR21315:SF2">
    <property type="entry name" value="APRATAXIN AND PNK-LIKE FACTOR"/>
    <property type="match status" value="1"/>
</dbReference>
<keyword evidence="13" id="KW-0378">Hydrolase</keyword>
<comment type="subunit">
    <text evidence="19">Interacts with LIG4. Interacts with PARP1. Interacts with XRCC4. Interacts (via KBM motif) with XRCC5 and XRCC6; promoting recruitment to DNA damage sites. Interacts with XRCC1. Interacts (via C-terminal disordered region) with histones; interacts with histone H2A, H2B and H3-H4.</text>
</comment>
<evidence type="ECO:0000313" key="25">
    <source>
        <dbReference type="Ensembl" id="ENSSTOP00000013149.3"/>
    </source>
</evidence>
<dbReference type="GO" id="GO:0000166">
    <property type="term" value="F:nucleotide binding"/>
    <property type="evidence" value="ECO:0007669"/>
    <property type="project" value="UniProtKB-KW"/>
</dbReference>
<dbReference type="EMBL" id="AGTP01023876">
    <property type="status" value="NOT_ANNOTATED_CDS"/>
    <property type="molecule type" value="Genomic_DNA"/>
</dbReference>
<feature type="region of interest" description="Disordered" evidence="22">
    <location>
        <begin position="426"/>
        <end position="504"/>
    </location>
</feature>
<dbReference type="GO" id="GO:0005654">
    <property type="term" value="C:nucleoplasm"/>
    <property type="evidence" value="ECO:0007669"/>
    <property type="project" value="Ensembl"/>
</dbReference>
<dbReference type="Proteomes" id="UP000005215">
    <property type="component" value="Unassembled WGS sequence"/>
</dbReference>
<evidence type="ECO:0000256" key="1">
    <source>
        <dbReference type="ARBA" id="ARBA00004123"/>
    </source>
</evidence>
<feature type="region of interest" description="Disordered" evidence="22">
    <location>
        <begin position="247"/>
        <end position="385"/>
    </location>
</feature>
<dbReference type="InterPro" id="IPR019406">
    <property type="entry name" value="APLF_PBZ"/>
</dbReference>
<feature type="compositionally biased region" description="Acidic residues" evidence="22">
    <location>
        <begin position="475"/>
        <end position="504"/>
    </location>
</feature>
<evidence type="ECO:0000256" key="18">
    <source>
        <dbReference type="ARBA" id="ARBA00060990"/>
    </source>
</evidence>
<keyword evidence="8" id="KW-0677">Repeat</keyword>
<dbReference type="AlphaFoldDB" id="I3MND1"/>
<dbReference type="GO" id="GO:0003906">
    <property type="term" value="F:DNA-(apurinic or apyrimidinic site) endonuclease activity"/>
    <property type="evidence" value="ECO:0007669"/>
    <property type="project" value="Ensembl"/>
</dbReference>
<dbReference type="GO" id="GO:0072572">
    <property type="term" value="F:poly-ADP-D-ribose binding"/>
    <property type="evidence" value="ECO:0007669"/>
    <property type="project" value="Ensembl"/>
</dbReference>
<name>I3MND1_ICTTR</name>
<dbReference type="FunFam" id="2.60.200.20:FF:000026">
    <property type="entry name" value="Aprataxin and PNKP like factor"/>
    <property type="match status" value="1"/>
</dbReference>
<dbReference type="GO" id="GO:0006303">
    <property type="term" value="P:double-strand break repair via nonhomologous end joining"/>
    <property type="evidence" value="ECO:0007669"/>
    <property type="project" value="Ensembl"/>
</dbReference>
<dbReference type="SUPFAM" id="SSF49879">
    <property type="entry name" value="SMAD/FHA domain"/>
    <property type="match status" value="1"/>
</dbReference>
<keyword evidence="11" id="KW-0013">ADP-ribosylation</keyword>
<dbReference type="GO" id="GO:0005829">
    <property type="term" value="C:cytosol"/>
    <property type="evidence" value="ECO:0007669"/>
    <property type="project" value="UniProtKB-SubCell"/>
</dbReference>
<evidence type="ECO:0000256" key="5">
    <source>
        <dbReference type="ARBA" id="ARBA00022490"/>
    </source>
</evidence>
<dbReference type="GeneID" id="101960938"/>
<evidence type="ECO:0000256" key="2">
    <source>
        <dbReference type="ARBA" id="ARBA00004286"/>
    </source>
</evidence>
<evidence type="ECO:0000256" key="6">
    <source>
        <dbReference type="ARBA" id="ARBA00022553"/>
    </source>
</evidence>
<dbReference type="GO" id="GO:0008408">
    <property type="term" value="F:3'-5' exonuclease activity"/>
    <property type="evidence" value="ECO:0007669"/>
    <property type="project" value="Ensembl"/>
</dbReference>
<keyword evidence="14" id="KW-0862">Zinc</keyword>
<keyword evidence="6" id="KW-0597">Phosphoprotein</keyword>
<keyword evidence="15" id="KW-0175">Coiled coil</keyword>
<feature type="compositionally biased region" description="Basic and acidic residues" evidence="22">
    <location>
        <begin position="317"/>
        <end position="333"/>
    </location>
</feature>
<evidence type="ECO:0000256" key="3">
    <source>
        <dbReference type="ARBA" id="ARBA00004514"/>
    </source>
</evidence>
<evidence type="ECO:0000259" key="24">
    <source>
        <dbReference type="Pfam" id="PF17913"/>
    </source>
</evidence>
<keyword evidence="12" id="KW-0863">Zinc-finger</keyword>
<dbReference type="InterPro" id="IPR008984">
    <property type="entry name" value="SMAD_FHA_dom_sf"/>
</dbReference>
<dbReference type="InterPro" id="IPR041388">
    <property type="entry name" value="FHA_2"/>
</dbReference>
<dbReference type="InParanoid" id="I3MND1"/>
<dbReference type="GO" id="GO:0045191">
    <property type="term" value="P:regulation of isotype switching"/>
    <property type="evidence" value="ECO:0007669"/>
    <property type="project" value="Ensembl"/>
</dbReference>
<feature type="compositionally biased region" description="Basic and acidic residues" evidence="22">
    <location>
        <begin position="446"/>
        <end position="455"/>
    </location>
</feature>
<evidence type="ECO:0000256" key="4">
    <source>
        <dbReference type="ARBA" id="ARBA00022454"/>
    </source>
</evidence>
<gene>
    <name evidence="25" type="primary">APLF</name>
</gene>
<evidence type="ECO:0000256" key="16">
    <source>
        <dbReference type="ARBA" id="ARBA00023204"/>
    </source>
</evidence>
<dbReference type="Gene3D" id="2.60.200.20">
    <property type="match status" value="1"/>
</dbReference>
<protein>
    <recommendedName>
        <fullName evidence="20">Aprataxin and PNK-like factor</fullName>
    </recommendedName>
    <alternativeName>
        <fullName evidence="21">Apurinic-apyrimidinic endonuclease APLF</fullName>
    </alternativeName>
</protein>
<dbReference type="Ensembl" id="ENSSTOT00000014679.3">
    <property type="protein sequence ID" value="ENSSTOP00000013149.3"/>
    <property type="gene ID" value="ENSSTOG00000014677.3"/>
</dbReference>
<feature type="domain" description="PNK FHA" evidence="24">
    <location>
        <begin position="27"/>
        <end position="74"/>
    </location>
</feature>
<evidence type="ECO:0000256" key="22">
    <source>
        <dbReference type="SAM" id="MobiDB-lite"/>
    </source>
</evidence>
<dbReference type="GO" id="GO:0008270">
    <property type="term" value="F:zinc ion binding"/>
    <property type="evidence" value="ECO:0007669"/>
    <property type="project" value="UniProtKB-KW"/>
</dbReference>
<feature type="region of interest" description="Disordered" evidence="22">
    <location>
        <begin position="139"/>
        <end position="172"/>
    </location>
</feature>
<evidence type="ECO:0000256" key="21">
    <source>
        <dbReference type="ARBA" id="ARBA00083724"/>
    </source>
</evidence>
<keyword evidence="16" id="KW-0234">DNA repair</keyword>
<dbReference type="STRING" id="43179.ENSSTOP00000013149"/>
<dbReference type="GO" id="GO:0010717">
    <property type="term" value="P:regulation of epithelial to mesenchymal transition"/>
    <property type="evidence" value="ECO:0007669"/>
    <property type="project" value="Ensembl"/>
</dbReference>
<dbReference type="InterPro" id="IPR039253">
    <property type="entry name" value="APLF"/>
</dbReference>
<dbReference type="CDD" id="cd22717">
    <property type="entry name" value="FHA_APLF"/>
    <property type="match status" value="1"/>
</dbReference>
<dbReference type="GeneTree" id="ENSGT00390000010591"/>
<keyword evidence="5" id="KW-0963">Cytoplasm</keyword>
<keyword evidence="7" id="KW-0479">Metal-binding</keyword>
<evidence type="ECO:0000256" key="13">
    <source>
        <dbReference type="ARBA" id="ARBA00022801"/>
    </source>
</evidence>
<dbReference type="Pfam" id="PF10283">
    <property type="entry name" value="zf-CCHH"/>
    <property type="match status" value="2"/>
</dbReference>
<dbReference type="RefSeq" id="XP_021579993.1">
    <property type="nucleotide sequence ID" value="XM_021724318.2"/>
</dbReference>
<evidence type="ECO:0000256" key="19">
    <source>
        <dbReference type="ARBA" id="ARBA00065640"/>
    </source>
</evidence>
<dbReference type="GO" id="GO:0140861">
    <property type="term" value="P:DNA repair-dependent chromatin remodeling"/>
    <property type="evidence" value="ECO:0007669"/>
    <property type="project" value="Ensembl"/>
</dbReference>
<feature type="compositionally biased region" description="Basic and acidic residues" evidence="22">
    <location>
        <begin position="262"/>
        <end position="271"/>
    </location>
</feature>
<dbReference type="GO" id="GO:0042393">
    <property type="term" value="F:histone binding"/>
    <property type="evidence" value="ECO:0007669"/>
    <property type="project" value="Ensembl"/>
</dbReference>
<dbReference type="HOGENOM" id="CLU_043152_0_0_1"/>
<evidence type="ECO:0000256" key="8">
    <source>
        <dbReference type="ARBA" id="ARBA00022737"/>
    </source>
</evidence>
<evidence type="ECO:0000256" key="17">
    <source>
        <dbReference type="ARBA" id="ARBA00023242"/>
    </source>
</evidence>
<evidence type="ECO:0000259" key="23">
    <source>
        <dbReference type="Pfam" id="PF10283"/>
    </source>
</evidence>
<reference evidence="25" key="2">
    <citation type="submission" date="2025-08" db="UniProtKB">
        <authorList>
            <consortium name="Ensembl"/>
        </authorList>
    </citation>
    <scope>IDENTIFICATION</scope>
</reference>
<reference evidence="25" key="3">
    <citation type="submission" date="2025-09" db="UniProtKB">
        <authorList>
            <consortium name="Ensembl"/>
        </authorList>
    </citation>
    <scope>IDENTIFICATION</scope>
</reference>
<evidence type="ECO:0000256" key="10">
    <source>
        <dbReference type="ARBA" id="ARBA00022763"/>
    </source>
</evidence>
<dbReference type="eggNOG" id="ENOG502R7QZ">
    <property type="taxonomic scope" value="Eukaryota"/>
</dbReference>
<dbReference type="GO" id="GO:0071168">
    <property type="term" value="P:protein localization to chromatin"/>
    <property type="evidence" value="ECO:0007669"/>
    <property type="project" value="Ensembl"/>
</dbReference>
<evidence type="ECO:0000256" key="11">
    <source>
        <dbReference type="ARBA" id="ARBA00022765"/>
    </source>
</evidence>
<evidence type="ECO:0000313" key="26">
    <source>
        <dbReference type="Proteomes" id="UP000005215"/>
    </source>
</evidence>
<comment type="subcellular location">
    <subcellularLocation>
        <location evidence="2">Chromosome</location>
    </subcellularLocation>
    <subcellularLocation>
        <location evidence="3">Cytoplasm</location>
        <location evidence="3">Cytosol</location>
    </subcellularLocation>
    <subcellularLocation>
        <location evidence="1">Nucleus</location>
    </subcellularLocation>
</comment>
<feature type="compositionally biased region" description="Polar residues" evidence="22">
    <location>
        <begin position="336"/>
        <end position="368"/>
    </location>
</feature>
<evidence type="ECO:0000256" key="7">
    <source>
        <dbReference type="ARBA" id="ARBA00022723"/>
    </source>
</evidence>
<keyword evidence="10" id="KW-0227">DNA damage</keyword>
<feature type="compositionally biased region" description="Polar residues" evidence="22">
    <location>
        <begin position="285"/>
        <end position="306"/>
    </location>
</feature>
<evidence type="ECO:0000256" key="9">
    <source>
        <dbReference type="ARBA" id="ARBA00022741"/>
    </source>
</evidence>
<evidence type="ECO:0000256" key="14">
    <source>
        <dbReference type="ARBA" id="ARBA00022833"/>
    </source>
</evidence>
<dbReference type="GO" id="GO:0000012">
    <property type="term" value="P:single strand break repair"/>
    <property type="evidence" value="ECO:0007669"/>
    <property type="project" value="Ensembl"/>
</dbReference>
<sequence>MFLRRDLTKPAMSGGFELQPLDGGPRVALAPGETVIGRGPLLGITDKRVSRRHAILEVVGGQLRIKPIHTNPCFYQSSEKSQPLPMKTNLWRWLNPGDSFSLLVDKYIFRVFATQSETDMECTLRNSQMLEEDNILNEVPKSPVTKSLPDKTTGTSQVERSTELPKTQTTTTNSVSFLGECRDFSKQQSNPAQRKRVLPAWMLAENLSDQNLSASVISGDNNIIQECGKEGISKDKTQVNMTQQRKRVISSGNSESISAEDDAGKKCKNADQEESVISSKEMPESFSTVTLSNTDINTMKTNTQRNEIPVEELGNVSEHKIITKGTPNKEDKAVSYSESYSSVPGRSSCGESQGSHPESTSDSFSPETLHSKTSDSVPGGSEENRVKRTSCMYGANCYRKNPVHFQHFSHPGDSDYGSVQIIDQDETDDRPECPYGASCYRKNPQHKIEYRHSTLTDEDNDDVGQPNESDLNDSFIDDEEEEYEPTDEDSDWEPEKEDQEKEDVEELLKEAKKFMKRKK</sequence>
<feature type="domain" description="PBZ-type" evidence="23">
    <location>
        <begin position="388"/>
        <end position="413"/>
    </location>
</feature>
<organism evidence="25 26">
    <name type="scientific">Ictidomys tridecemlineatus</name>
    <name type="common">Thirteen-lined ground squirrel</name>
    <name type="synonym">Spermophilus tridecemlineatus</name>
    <dbReference type="NCBI Taxonomy" id="43179"/>
    <lineage>
        <taxon>Eukaryota</taxon>
        <taxon>Metazoa</taxon>
        <taxon>Chordata</taxon>
        <taxon>Craniata</taxon>
        <taxon>Vertebrata</taxon>
        <taxon>Euteleostomi</taxon>
        <taxon>Mammalia</taxon>
        <taxon>Eutheria</taxon>
        <taxon>Euarchontoglires</taxon>
        <taxon>Glires</taxon>
        <taxon>Rodentia</taxon>
        <taxon>Sciuromorpha</taxon>
        <taxon>Sciuridae</taxon>
        <taxon>Xerinae</taxon>
        <taxon>Marmotini</taxon>
        <taxon>Ictidomys</taxon>
    </lineage>
</organism>
<dbReference type="EMBL" id="AGTP01023875">
    <property type="status" value="NOT_ANNOTATED_CDS"/>
    <property type="molecule type" value="Genomic_DNA"/>
</dbReference>